<proteinExistence type="predicted"/>
<organism evidence="1">
    <name type="scientific">Aspergillus niger</name>
    <dbReference type="NCBI Taxonomy" id="5061"/>
    <lineage>
        <taxon>Eukaryota</taxon>
        <taxon>Fungi</taxon>
        <taxon>Dikarya</taxon>
        <taxon>Ascomycota</taxon>
        <taxon>Pezizomycotina</taxon>
        <taxon>Eurotiomycetes</taxon>
        <taxon>Eurotiomycetidae</taxon>
        <taxon>Eurotiales</taxon>
        <taxon>Aspergillaceae</taxon>
        <taxon>Aspergillus</taxon>
        <taxon>Aspergillus subgen. Circumdati</taxon>
    </lineage>
</organism>
<protein>
    <submittedName>
        <fullName evidence="1">Uncharacterized protein</fullName>
    </submittedName>
</protein>
<reference evidence="1" key="2">
    <citation type="submission" date="2025-08" db="UniProtKB">
        <authorList>
            <consortium name="RefSeq"/>
        </authorList>
    </citation>
    <scope>IDENTIFICATION</scope>
</reference>
<dbReference type="RefSeq" id="XP_059605217.1">
    <property type="nucleotide sequence ID" value="XM_059747045.1"/>
</dbReference>
<gene>
    <name evidence="1" type="ORF">An03g03990</name>
</gene>
<dbReference type="AlphaFoldDB" id="A0AAJ8BWI8"/>
<dbReference type="KEGG" id="ang:An03g03990"/>
<dbReference type="GeneID" id="84590697"/>
<reference evidence="1" key="1">
    <citation type="submission" date="2025-02" db="EMBL/GenBank/DDBJ databases">
        <authorList>
            <consortium name="NCBI Genome Project"/>
        </authorList>
    </citation>
    <scope>NUCLEOTIDE SEQUENCE</scope>
</reference>
<accession>A0AAJ8BWI8</accession>
<dbReference type="VEuPathDB" id="FungiDB:An03g03990"/>
<name>A0AAJ8BWI8_ASPNG</name>
<sequence>MAFPAGRFSAGLFAPANDCHDWQISPPTKLEPVFFRQRHALPVMYGFAQVAGLHTPVHSQYHAIQAIFGPTDPADAGKENKKEYKKFRLRTGRAYRQGRSTQLAPGPDSRRSYGAREYTASSECSDRNVRIHKLTTPVVQRSVVDTISAPHRRPPLLRYFCEVVIDIGLAELSPPSADCPLCRKDMHQANIMDDTIYITKRQIGYTRDMYQQITIDENWEESNGGSREMCPELVPVAGGPIASYRYYPYQDDLPTGKLWLAHGPRDWRRRSGLS</sequence>
<evidence type="ECO:0000313" key="1">
    <source>
        <dbReference type="RefSeq" id="XP_059605217.1"/>
    </source>
</evidence>